<organism evidence="5 6">
    <name type="scientific">Clostridium polyendosporum</name>
    <dbReference type="NCBI Taxonomy" id="69208"/>
    <lineage>
        <taxon>Bacteria</taxon>
        <taxon>Bacillati</taxon>
        <taxon>Bacillota</taxon>
        <taxon>Clostridia</taxon>
        <taxon>Eubacteriales</taxon>
        <taxon>Clostridiaceae</taxon>
        <taxon>Clostridium</taxon>
    </lineage>
</organism>
<gene>
    <name evidence="5" type="ORF">CPJCM30710_14420</name>
</gene>
<keyword evidence="4" id="KW-0732">Signal</keyword>
<dbReference type="InterPro" id="IPR006059">
    <property type="entry name" value="SBP"/>
</dbReference>
<keyword evidence="6" id="KW-1185">Reference proteome</keyword>
<dbReference type="RefSeq" id="WP_212903495.1">
    <property type="nucleotide sequence ID" value="NZ_BOPZ01000009.1"/>
</dbReference>
<evidence type="ECO:0000313" key="5">
    <source>
        <dbReference type="EMBL" id="GIM28776.1"/>
    </source>
</evidence>
<dbReference type="PANTHER" id="PTHR43649">
    <property type="entry name" value="ARABINOSE-BINDING PROTEIN-RELATED"/>
    <property type="match status" value="1"/>
</dbReference>
<dbReference type="SUPFAM" id="SSF53850">
    <property type="entry name" value="Periplasmic binding protein-like II"/>
    <property type="match status" value="1"/>
</dbReference>
<name>A0A919RYN7_9CLOT</name>
<evidence type="ECO:0000256" key="2">
    <source>
        <dbReference type="ARBA" id="ARBA00008520"/>
    </source>
</evidence>
<evidence type="ECO:0000256" key="1">
    <source>
        <dbReference type="ARBA" id="ARBA00004196"/>
    </source>
</evidence>
<dbReference type="Gene3D" id="3.40.190.10">
    <property type="entry name" value="Periplasmic binding protein-like II"/>
    <property type="match status" value="1"/>
</dbReference>
<dbReference type="GO" id="GO:0030313">
    <property type="term" value="C:cell envelope"/>
    <property type="evidence" value="ECO:0007669"/>
    <property type="project" value="UniProtKB-SubCell"/>
</dbReference>
<dbReference type="CDD" id="cd13585">
    <property type="entry name" value="PBP2_TMBP_like"/>
    <property type="match status" value="1"/>
</dbReference>
<dbReference type="PANTHER" id="PTHR43649:SF31">
    <property type="entry name" value="SN-GLYCEROL-3-PHOSPHATE-BINDING PERIPLASMIC PROTEIN UGPB"/>
    <property type="match status" value="1"/>
</dbReference>
<keyword evidence="3" id="KW-0813">Transport</keyword>
<accession>A0A919RYN7</accession>
<protein>
    <submittedName>
        <fullName evidence="5">Sugar ABC transporter substrate-binding protein</fullName>
    </submittedName>
</protein>
<evidence type="ECO:0000256" key="3">
    <source>
        <dbReference type="ARBA" id="ARBA00022448"/>
    </source>
</evidence>
<reference evidence="5" key="1">
    <citation type="submission" date="2021-03" db="EMBL/GenBank/DDBJ databases">
        <title>Taxonomic study of Clostridium polyendosporum from meadow-gley soil under rice.</title>
        <authorList>
            <person name="Kobayashi H."/>
            <person name="Tanizawa Y."/>
            <person name="Yagura M."/>
        </authorList>
    </citation>
    <scope>NUCLEOTIDE SEQUENCE</scope>
    <source>
        <strain evidence="5">JCM 30710</strain>
    </source>
</reference>
<sequence length="426" mass="48531">MKKKLKKFIAITISSIAIFSTFTGCARKKAEDISSRPVTITYAVWDKNQESAMRAIIDAFEKKNPNIIVKVEVTPWDQYWTKLEAAATIESLPDVFWMHTSYFTKYADGGMLMDLTDKAKDSNDLKWSNFPEPLVDLYAANEKNYGIPKDYDTIALWYNKTMFDKANLSYPDDTWDWNKLLQVAKKLTDTSKGVYGFAAPADAQQGYYNFAYQNGGNIISPDKKKSGYDLKATKEAIQWELDLSQKEKVSPTHQQFTDANFVQMFESGKVAMGLFGSWMVSEFKSNDYIKNNCDVAVIPHGKTRATIYNGLGNVAAAKTKYPEQVWKFMEFLGTEEANTIQALNGAAIPAFKGTEQPWIEFTKEFNLKVYPEMMSYGVIMPNSKTRNKWSQVENEIMVKVWTKELTVEEGCNQLAKKMNDYLASEK</sequence>
<dbReference type="AlphaFoldDB" id="A0A919RYN7"/>
<evidence type="ECO:0000256" key="4">
    <source>
        <dbReference type="ARBA" id="ARBA00022729"/>
    </source>
</evidence>
<comment type="caution">
    <text evidence="5">The sequence shown here is derived from an EMBL/GenBank/DDBJ whole genome shotgun (WGS) entry which is preliminary data.</text>
</comment>
<dbReference type="EMBL" id="BOPZ01000009">
    <property type="protein sequence ID" value="GIM28776.1"/>
    <property type="molecule type" value="Genomic_DNA"/>
</dbReference>
<dbReference type="PROSITE" id="PS51257">
    <property type="entry name" value="PROKAR_LIPOPROTEIN"/>
    <property type="match status" value="1"/>
</dbReference>
<comment type="subcellular location">
    <subcellularLocation>
        <location evidence="1">Cell envelope</location>
    </subcellularLocation>
</comment>
<evidence type="ECO:0000313" key="6">
    <source>
        <dbReference type="Proteomes" id="UP000679179"/>
    </source>
</evidence>
<dbReference type="Pfam" id="PF01547">
    <property type="entry name" value="SBP_bac_1"/>
    <property type="match status" value="1"/>
</dbReference>
<comment type="similarity">
    <text evidence="2">Belongs to the bacterial solute-binding protein 1 family.</text>
</comment>
<dbReference type="Proteomes" id="UP000679179">
    <property type="component" value="Unassembled WGS sequence"/>
</dbReference>
<proteinExistence type="inferred from homology"/>
<dbReference type="InterPro" id="IPR050490">
    <property type="entry name" value="Bact_solute-bd_prot1"/>
</dbReference>